<dbReference type="Gene3D" id="1.10.630.10">
    <property type="entry name" value="Cytochrome P450"/>
    <property type="match status" value="1"/>
</dbReference>
<dbReference type="PROSITE" id="PS00086">
    <property type="entry name" value="CYTOCHROME_P450"/>
    <property type="match status" value="1"/>
</dbReference>
<evidence type="ECO:0000256" key="8">
    <source>
        <dbReference type="SAM" id="MobiDB-lite"/>
    </source>
</evidence>
<dbReference type="InterPro" id="IPR002397">
    <property type="entry name" value="Cyt_P450_B"/>
</dbReference>
<sequence length="400" mass="43151">MTDSDASGAAPSADFPFPHHDGLGPLPELAALRRDAPCARIVLPSGDPAWLVTRYRDVRTVLADPRFSRTRATRGAGPRMARVTTLPDSILAADPPEHSRLRKLVAPAFTARRAEAMRSDVARLVDGLLDRLATHDRPADLVPLLARPLPLAVICDLLGVPRTDGDRLDAWCDALRNLTATADAEVTTAVAEMTGYLTDLVTAKRRRPGEDVLSTLIAARDEGDRLSQDELVSFALVLLAGGYGTTADRLAGSVHLLLDDPERWGQLLREPAMIPRAVEELLRYAQTNVQANLRVATEDVRIGGVPISAGEAVMAVNSSANHDETVFNTPDILDLAREVNPHLGFGHGVHHCVGAPIARVQLQEAVSALVRRFPGLRAAAPPQWKTGLKTRAPRSLPVAW</sequence>
<dbReference type="GO" id="GO:0016705">
    <property type="term" value="F:oxidoreductase activity, acting on paired donors, with incorporation or reduction of molecular oxygen"/>
    <property type="evidence" value="ECO:0007669"/>
    <property type="project" value="InterPro"/>
</dbReference>
<dbReference type="InterPro" id="IPR036396">
    <property type="entry name" value="Cyt_P450_sf"/>
</dbReference>
<dbReference type="InterPro" id="IPR001128">
    <property type="entry name" value="Cyt_P450"/>
</dbReference>
<dbReference type="RefSeq" id="WP_176145618.1">
    <property type="nucleotide sequence ID" value="NZ_CP054927.1"/>
</dbReference>
<dbReference type="Proteomes" id="UP000509345">
    <property type="component" value="Plasmid unnamed1"/>
</dbReference>
<feature type="compositionally biased region" description="Low complexity" evidence="8">
    <location>
        <begin position="1"/>
        <end position="16"/>
    </location>
</feature>
<keyword evidence="5 7" id="KW-0408">Iron</keyword>
<geneLocation type="plasmid" evidence="9 10">
    <name>unnamed1</name>
</geneLocation>
<comment type="similarity">
    <text evidence="1 7">Belongs to the cytochrome P450 family.</text>
</comment>
<dbReference type="GO" id="GO:0020037">
    <property type="term" value="F:heme binding"/>
    <property type="evidence" value="ECO:0007669"/>
    <property type="project" value="InterPro"/>
</dbReference>
<evidence type="ECO:0000256" key="4">
    <source>
        <dbReference type="ARBA" id="ARBA00023002"/>
    </source>
</evidence>
<protein>
    <submittedName>
        <fullName evidence="9">Cytochrome P450</fullName>
    </submittedName>
</protein>
<accession>A0A7H8MZQ8</accession>
<evidence type="ECO:0000256" key="7">
    <source>
        <dbReference type="RuleBase" id="RU000461"/>
    </source>
</evidence>
<feature type="region of interest" description="Disordered" evidence="8">
    <location>
        <begin position="1"/>
        <end position="20"/>
    </location>
</feature>
<keyword evidence="9" id="KW-0614">Plasmid</keyword>
<dbReference type="FunFam" id="1.10.630.10:FF:000018">
    <property type="entry name" value="Cytochrome P450 monooxygenase"/>
    <property type="match status" value="1"/>
</dbReference>
<organism evidence="9 10">
    <name type="scientific">Streptomyces microflavus</name>
    <name type="common">Streptomyces lipmanii</name>
    <dbReference type="NCBI Taxonomy" id="1919"/>
    <lineage>
        <taxon>Bacteria</taxon>
        <taxon>Bacillati</taxon>
        <taxon>Actinomycetota</taxon>
        <taxon>Actinomycetes</taxon>
        <taxon>Kitasatosporales</taxon>
        <taxon>Streptomycetaceae</taxon>
        <taxon>Streptomyces</taxon>
    </lineage>
</organism>
<evidence type="ECO:0000313" key="9">
    <source>
        <dbReference type="EMBL" id="QKW47714.1"/>
    </source>
</evidence>
<dbReference type="Pfam" id="PF00067">
    <property type="entry name" value="p450"/>
    <property type="match status" value="1"/>
</dbReference>
<keyword evidence="6 7" id="KW-0503">Monooxygenase</keyword>
<evidence type="ECO:0000256" key="3">
    <source>
        <dbReference type="ARBA" id="ARBA00022723"/>
    </source>
</evidence>
<dbReference type="SUPFAM" id="SSF48264">
    <property type="entry name" value="Cytochrome P450"/>
    <property type="match status" value="1"/>
</dbReference>
<name>A0A7H8MZQ8_STRMI</name>
<dbReference type="GeneID" id="87636396"/>
<dbReference type="PANTHER" id="PTHR46696">
    <property type="entry name" value="P450, PUTATIVE (EUROFUNG)-RELATED"/>
    <property type="match status" value="1"/>
</dbReference>
<keyword evidence="2 7" id="KW-0349">Heme</keyword>
<dbReference type="PANTHER" id="PTHR46696:SF1">
    <property type="entry name" value="CYTOCHROME P450 YJIB-RELATED"/>
    <property type="match status" value="1"/>
</dbReference>
<evidence type="ECO:0000313" key="10">
    <source>
        <dbReference type="Proteomes" id="UP000509345"/>
    </source>
</evidence>
<keyword evidence="4 7" id="KW-0560">Oxidoreductase</keyword>
<dbReference type="AlphaFoldDB" id="A0A7H8MZQ8"/>
<dbReference type="GO" id="GO:0004497">
    <property type="term" value="F:monooxygenase activity"/>
    <property type="evidence" value="ECO:0007669"/>
    <property type="project" value="UniProtKB-KW"/>
</dbReference>
<dbReference type="PRINTS" id="PR00359">
    <property type="entry name" value="BP450"/>
</dbReference>
<proteinExistence type="inferred from homology"/>
<evidence type="ECO:0000256" key="6">
    <source>
        <dbReference type="ARBA" id="ARBA00023033"/>
    </source>
</evidence>
<dbReference type="GO" id="GO:0005506">
    <property type="term" value="F:iron ion binding"/>
    <property type="evidence" value="ECO:0007669"/>
    <property type="project" value="InterPro"/>
</dbReference>
<evidence type="ECO:0000256" key="5">
    <source>
        <dbReference type="ARBA" id="ARBA00023004"/>
    </source>
</evidence>
<dbReference type="InterPro" id="IPR017972">
    <property type="entry name" value="Cyt_P450_CS"/>
</dbReference>
<gene>
    <name evidence="9" type="ORF">HUT09_34525</name>
</gene>
<evidence type="ECO:0000256" key="1">
    <source>
        <dbReference type="ARBA" id="ARBA00010617"/>
    </source>
</evidence>
<keyword evidence="3 7" id="KW-0479">Metal-binding</keyword>
<dbReference type="EMBL" id="CP054927">
    <property type="protein sequence ID" value="QKW47714.1"/>
    <property type="molecule type" value="Genomic_DNA"/>
</dbReference>
<dbReference type="CDD" id="cd11031">
    <property type="entry name" value="Cyp158A-like"/>
    <property type="match status" value="1"/>
</dbReference>
<evidence type="ECO:0000256" key="2">
    <source>
        <dbReference type="ARBA" id="ARBA00022617"/>
    </source>
</evidence>
<reference evidence="9 10" key="1">
    <citation type="submission" date="2020-06" db="EMBL/GenBank/DDBJ databases">
        <title>Genome mining for natural products.</title>
        <authorList>
            <person name="Zhang B."/>
            <person name="Shi J."/>
            <person name="Ge H."/>
        </authorList>
    </citation>
    <scope>NUCLEOTIDE SEQUENCE [LARGE SCALE GENOMIC DNA]</scope>
    <source>
        <strain evidence="9 10">NA06532</strain>
        <plasmid evidence="9 10">unnamed1</plasmid>
    </source>
</reference>